<protein>
    <submittedName>
        <fullName evidence="2">Ana2</fullName>
    </submittedName>
</protein>
<dbReference type="EMBL" id="CP012524">
    <property type="protein sequence ID" value="ALC40646.1"/>
    <property type="molecule type" value="Genomic_DNA"/>
</dbReference>
<proteinExistence type="predicted"/>
<accession>A0A0M4E7T1</accession>
<dbReference type="OrthoDB" id="76173at2759"/>
<feature type="compositionally biased region" description="Low complexity" evidence="1">
    <location>
        <begin position="44"/>
        <end position="67"/>
    </location>
</feature>
<dbReference type="OMA" id="MSNASYK"/>
<sequence length="443" mass="49110">MFETEDMLPRAAPKPAAPMPLGHTGEVLQPTVPEVSLLFGQQAPQIQQRQLEYQQQQPPPSQAQRPPSFDAWKKQLLPRVNFAPVLTTELGPASAPPKPPSTSVGIAASTSEYNSLPRNRAFENDVLVSTQPLTSNHNIAYNAALSAQYTREAVPSPRLPSASTTDVLTICASTQTDGENISSRRDLSVDLSSLASKQDVSEVLNLLDIMRQEQHHLRRLYETLLQQQPAPNAKAYKETAAQCEIIVATKNNATAKRITPIVHDYIVEEGEPAEPQAPQPRVLPQFNSPRATPPMAQSTGYRPNTPQGKSPVVTAVLPKANTDKSMVMNELALKYLPQRQINELMDDLRLESTPSKDAVNAGGTPLRPIDNFAPRPSDISNASYRYLKKYRLLPEEQMAYDHQMSSPQTMRRLQRTGSPSPMSPQNQQHMLDLENIRNQPKLM</sequence>
<evidence type="ECO:0000256" key="1">
    <source>
        <dbReference type="SAM" id="MobiDB-lite"/>
    </source>
</evidence>
<evidence type="ECO:0000313" key="2">
    <source>
        <dbReference type="EMBL" id="ALC40646.1"/>
    </source>
</evidence>
<feature type="compositionally biased region" description="Polar residues" evidence="1">
    <location>
        <begin position="290"/>
        <end position="308"/>
    </location>
</feature>
<organism evidence="2 3">
    <name type="scientific">Drosophila busckii</name>
    <name type="common">Fruit fly</name>
    <dbReference type="NCBI Taxonomy" id="30019"/>
    <lineage>
        <taxon>Eukaryota</taxon>
        <taxon>Metazoa</taxon>
        <taxon>Ecdysozoa</taxon>
        <taxon>Arthropoda</taxon>
        <taxon>Hexapoda</taxon>
        <taxon>Insecta</taxon>
        <taxon>Pterygota</taxon>
        <taxon>Neoptera</taxon>
        <taxon>Endopterygota</taxon>
        <taxon>Diptera</taxon>
        <taxon>Brachycera</taxon>
        <taxon>Muscomorpha</taxon>
        <taxon>Ephydroidea</taxon>
        <taxon>Drosophilidae</taxon>
        <taxon>Drosophila</taxon>
    </lineage>
</organism>
<reference evidence="2 3" key="1">
    <citation type="submission" date="2015-08" db="EMBL/GenBank/DDBJ databases">
        <title>Ancestral chromatin configuration constrains chromatin evolution on differentiating sex chromosomes in Drosophila.</title>
        <authorList>
            <person name="Zhou Q."/>
            <person name="Bachtrog D."/>
        </authorList>
    </citation>
    <scope>NUCLEOTIDE SEQUENCE [LARGE SCALE GENOMIC DNA]</scope>
    <source>
        <tissue evidence="2">Whole larvae</tissue>
    </source>
</reference>
<gene>
    <name evidence="2" type="ORF">Dbus_chr2Rg225</name>
</gene>
<feature type="region of interest" description="Disordered" evidence="1">
    <location>
        <begin position="290"/>
        <end position="310"/>
    </location>
</feature>
<feature type="region of interest" description="Disordered" evidence="1">
    <location>
        <begin position="1"/>
        <end position="68"/>
    </location>
</feature>
<keyword evidence="3" id="KW-1185">Reference proteome</keyword>
<name>A0A0M4E7T1_DROBS</name>
<dbReference type="AlphaFoldDB" id="A0A0M4E7T1"/>
<dbReference type="STRING" id="30019.A0A0M4E7T1"/>
<evidence type="ECO:0000313" key="3">
    <source>
        <dbReference type="Proteomes" id="UP000494163"/>
    </source>
</evidence>
<feature type="compositionally biased region" description="Polar residues" evidence="1">
    <location>
        <begin position="403"/>
        <end position="429"/>
    </location>
</feature>
<feature type="region of interest" description="Disordered" evidence="1">
    <location>
        <begin position="355"/>
        <end position="374"/>
    </location>
</feature>
<dbReference type="Proteomes" id="UP000494163">
    <property type="component" value="Chromosome 2R"/>
</dbReference>
<feature type="region of interest" description="Disordered" evidence="1">
    <location>
        <begin position="399"/>
        <end position="443"/>
    </location>
</feature>